<dbReference type="SUPFAM" id="SSF88713">
    <property type="entry name" value="Glycoside hydrolase/deacetylase"/>
    <property type="match status" value="1"/>
</dbReference>
<name>A0A840DDB0_9MICO</name>
<keyword evidence="1" id="KW-0067">ATP-binding</keyword>
<dbReference type="Gene3D" id="3.20.20.370">
    <property type="entry name" value="Glycoside hydrolase/deacetylase"/>
    <property type="match status" value="1"/>
</dbReference>
<dbReference type="EC" id="3.5.2.9" evidence="1"/>
<dbReference type="GO" id="GO:0005524">
    <property type="term" value="F:ATP binding"/>
    <property type="evidence" value="ECO:0007669"/>
    <property type="project" value="UniProtKB-UniRule"/>
</dbReference>
<gene>
    <name evidence="1" type="primary">pxpA</name>
    <name evidence="2" type="ORF">F5897_000322</name>
</gene>
<keyword evidence="3" id="KW-1185">Reference proteome</keyword>
<dbReference type="InterPro" id="IPR005501">
    <property type="entry name" value="LamB/YcsF/PxpA-like"/>
</dbReference>
<dbReference type="RefSeq" id="WP_124824943.1">
    <property type="nucleotide sequence ID" value="NZ_JACIFD010000003.1"/>
</dbReference>
<keyword evidence="1" id="KW-0547">Nucleotide-binding</keyword>
<dbReference type="PANTHER" id="PTHR30292">
    <property type="entry name" value="UNCHARACTERIZED PROTEIN YBGL-RELATED"/>
    <property type="match status" value="1"/>
</dbReference>
<comment type="caution">
    <text evidence="2">The sequence shown here is derived from an EMBL/GenBank/DDBJ whole genome shotgun (WGS) entry which is preliminary data.</text>
</comment>
<accession>A0A840DDB0</accession>
<sequence>MLSLDLNSDLGENSPERPVADDAAMLDLVTSANVSCGQHAGTPLGIKDTLAAAAERGVVVGAHPGYRDYANFGRRELQLSARELQAEVEYQLGALLGLAASVGVPVRYVKPHGALYNTIAADATQARVVAAAVRAVDPRLVVLGLAGSAGLRECDRAGLTVAAEAFADRAYTAAGTLVPRGTPGAVLSDPERVAEQMLQLVTTGTVTALDGSTVAVRADSVCVHGDSPAAVQLTATLRKRLAAAGVSFKPFVS</sequence>
<dbReference type="HAMAP" id="MF_00691">
    <property type="entry name" value="PxpA"/>
    <property type="match status" value="1"/>
</dbReference>
<dbReference type="NCBIfam" id="NF003816">
    <property type="entry name" value="PRK05406.1-5"/>
    <property type="match status" value="1"/>
</dbReference>
<reference evidence="2" key="1">
    <citation type="submission" date="2020-08" db="EMBL/GenBank/DDBJ databases">
        <title>Sequencing the genomes of 1000 actinobacteria strains.</title>
        <authorList>
            <person name="Klenk H.-P."/>
        </authorList>
    </citation>
    <scope>NUCLEOTIDE SEQUENCE [LARGE SCALE GENOMIC DNA]</scope>
    <source>
        <strain evidence="2">DSM 27064</strain>
    </source>
</reference>
<dbReference type="InterPro" id="IPR011330">
    <property type="entry name" value="Glyco_hydro/deAcase_b/a-brl"/>
</dbReference>
<dbReference type="PANTHER" id="PTHR30292:SF0">
    <property type="entry name" value="5-OXOPROLINASE SUBUNIT A"/>
    <property type="match status" value="1"/>
</dbReference>
<dbReference type="AlphaFoldDB" id="A0A840DDB0"/>
<dbReference type="GO" id="GO:0005975">
    <property type="term" value="P:carbohydrate metabolic process"/>
    <property type="evidence" value="ECO:0007669"/>
    <property type="project" value="InterPro"/>
</dbReference>
<keyword evidence="1" id="KW-0378">Hydrolase</keyword>
<comment type="similarity">
    <text evidence="1">Belongs to the LamB/PxpA family.</text>
</comment>
<comment type="subunit">
    <text evidence="1">Forms a complex composed of PxpA, PxpB and PxpC.</text>
</comment>
<evidence type="ECO:0000313" key="2">
    <source>
        <dbReference type="EMBL" id="MBB4071034.1"/>
    </source>
</evidence>
<dbReference type="Pfam" id="PF03746">
    <property type="entry name" value="LamB_YcsF"/>
    <property type="match status" value="1"/>
</dbReference>
<dbReference type="GO" id="GO:0017168">
    <property type="term" value="F:5-oxoprolinase (ATP-hydrolyzing) activity"/>
    <property type="evidence" value="ECO:0007669"/>
    <property type="project" value="UniProtKB-UniRule"/>
</dbReference>
<dbReference type="EMBL" id="JACIFD010000003">
    <property type="protein sequence ID" value="MBB4071034.1"/>
    <property type="molecule type" value="Genomic_DNA"/>
</dbReference>
<comment type="function">
    <text evidence="1">Catalyzes the cleavage of 5-oxoproline to form L-glutamate coupled to the hydrolysis of ATP to ADP and inorganic phosphate.</text>
</comment>
<dbReference type="Proteomes" id="UP000571183">
    <property type="component" value="Unassembled WGS sequence"/>
</dbReference>
<comment type="catalytic activity">
    <reaction evidence="1">
        <text>5-oxo-L-proline + ATP + 2 H2O = L-glutamate + ADP + phosphate + H(+)</text>
        <dbReference type="Rhea" id="RHEA:10348"/>
        <dbReference type="ChEBI" id="CHEBI:15377"/>
        <dbReference type="ChEBI" id="CHEBI:15378"/>
        <dbReference type="ChEBI" id="CHEBI:29985"/>
        <dbReference type="ChEBI" id="CHEBI:30616"/>
        <dbReference type="ChEBI" id="CHEBI:43474"/>
        <dbReference type="ChEBI" id="CHEBI:58402"/>
        <dbReference type="ChEBI" id="CHEBI:456216"/>
        <dbReference type="EC" id="3.5.2.9"/>
    </reaction>
</comment>
<protein>
    <recommendedName>
        <fullName evidence="1">5-oxoprolinase subunit A</fullName>
        <shortName evidence="1">5-OPase subunit A</shortName>
        <ecNumber evidence="1">3.5.2.9</ecNumber>
    </recommendedName>
    <alternativeName>
        <fullName evidence="1">5-oxoprolinase (ATP-hydrolyzing) subunit A</fullName>
    </alternativeName>
</protein>
<proteinExistence type="inferred from homology"/>
<organism evidence="2 3">
    <name type="scientific">Canibacter oris</name>
    <dbReference type="NCBI Taxonomy" id="1365628"/>
    <lineage>
        <taxon>Bacteria</taxon>
        <taxon>Bacillati</taxon>
        <taxon>Actinomycetota</taxon>
        <taxon>Actinomycetes</taxon>
        <taxon>Micrococcales</taxon>
        <taxon>Microbacteriaceae</taxon>
        <taxon>Canibacter</taxon>
    </lineage>
</organism>
<evidence type="ECO:0000256" key="1">
    <source>
        <dbReference type="HAMAP-Rule" id="MF_00691"/>
    </source>
</evidence>
<dbReference type="NCBIfam" id="NF003814">
    <property type="entry name" value="PRK05406.1-3"/>
    <property type="match status" value="1"/>
</dbReference>
<dbReference type="CDD" id="cd10787">
    <property type="entry name" value="LamB_YcsF_like"/>
    <property type="match status" value="1"/>
</dbReference>
<evidence type="ECO:0000313" key="3">
    <source>
        <dbReference type="Proteomes" id="UP000571183"/>
    </source>
</evidence>